<organism evidence="9 10">
    <name type="scientific">Ktedonospora formicarum</name>
    <dbReference type="NCBI Taxonomy" id="2778364"/>
    <lineage>
        <taxon>Bacteria</taxon>
        <taxon>Bacillati</taxon>
        <taxon>Chloroflexota</taxon>
        <taxon>Ktedonobacteria</taxon>
        <taxon>Ktedonobacterales</taxon>
        <taxon>Ktedonobacteraceae</taxon>
        <taxon>Ktedonospora</taxon>
    </lineage>
</organism>
<dbReference type="RefSeq" id="WP_220194765.1">
    <property type="nucleotide sequence ID" value="NZ_BNJF01000001.1"/>
</dbReference>
<sequence>MFAPAIELYPGSHTRFSMIKSIHGTLQACHPDYALIRVGGFGIQVFAPATTISHLGETGTEVGLHTHFHMREDGITLYGFLSEMDRDAFEQLIAISGVGPRVALSLLSIMDATTLYQAIADEDQQRLGMAKGVGKRLAAQLILALKGKLPSIVPAGTVSGVPTGKVQAEALEALIGLGYSNAEAQAAISKIPLSKP</sequence>
<comment type="function">
    <text evidence="6">The RuvA-RuvB-RuvC complex processes Holliday junction (HJ) DNA during genetic recombination and DNA repair, while the RuvA-RuvB complex plays an important role in the rescue of blocked DNA replication forks via replication fork reversal (RFR). RuvA specifically binds to HJ cruciform DNA, conferring on it an open structure. The RuvB hexamer acts as an ATP-dependent pump, pulling dsDNA into and through the RuvAB complex. HJ branch migration allows RuvC to scan DNA until it finds its consensus sequence, where it cleaves and resolves the cruciform DNA.</text>
</comment>
<evidence type="ECO:0000313" key="10">
    <source>
        <dbReference type="Proteomes" id="UP000612362"/>
    </source>
</evidence>
<dbReference type="HAMAP" id="MF_00031">
    <property type="entry name" value="DNA_HJ_migration_RuvA"/>
    <property type="match status" value="1"/>
</dbReference>
<keyword evidence="5 6" id="KW-0234">DNA repair</keyword>
<keyword evidence="9" id="KW-0067">ATP-binding</keyword>
<dbReference type="Pfam" id="PF01330">
    <property type="entry name" value="RuvA_N"/>
    <property type="match status" value="1"/>
</dbReference>
<dbReference type="GO" id="GO:0005524">
    <property type="term" value="F:ATP binding"/>
    <property type="evidence" value="ECO:0007669"/>
    <property type="project" value="InterPro"/>
</dbReference>
<evidence type="ECO:0000259" key="7">
    <source>
        <dbReference type="Pfam" id="PF01330"/>
    </source>
</evidence>
<dbReference type="GO" id="GO:0009378">
    <property type="term" value="F:four-way junction helicase activity"/>
    <property type="evidence" value="ECO:0007669"/>
    <property type="project" value="InterPro"/>
</dbReference>
<dbReference type="GO" id="GO:0006310">
    <property type="term" value="P:DNA recombination"/>
    <property type="evidence" value="ECO:0007669"/>
    <property type="project" value="UniProtKB-UniRule"/>
</dbReference>
<feature type="region of interest" description="Domain III" evidence="6">
    <location>
        <begin position="166"/>
        <end position="196"/>
    </location>
</feature>
<dbReference type="GO" id="GO:0006281">
    <property type="term" value="P:DNA repair"/>
    <property type="evidence" value="ECO:0007669"/>
    <property type="project" value="UniProtKB-UniRule"/>
</dbReference>
<protein>
    <recommendedName>
        <fullName evidence="6">Holliday junction branch migration complex subunit RuvA</fullName>
    </recommendedName>
</protein>
<comment type="domain">
    <text evidence="6">Has three domains with a flexible linker between the domains II and III and assumes an 'L' shape. Domain III is highly mobile and contacts RuvB.</text>
</comment>
<reference evidence="9" key="1">
    <citation type="submission" date="2020-10" db="EMBL/GenBank/DDBJ databases">
        <title>Taxonomic study of unclassified bacteria belonging to the class Ktedonobacteria.</title>
        <authorList>
            <person name="Yabe S."/>
            <person name="Wang C.M."/>
            <person name="Zheng Y."/>
            <person name="Sakai Y."/>
            <person name="Cavaletti L."/>
            <person name="Monciardini P."/>
            <person name="Donadio S."/>
        </authorList>
    </citation>
    <scope>NUCLEOTIDE SEQUENCE</scope>
    <source>
        <strain evidence="9">SOSP1-1</strain>
    </source>
</reference>
<keyword evidence="9" id="KW-0547">Nucleotide-binding</keyword>
<dbReference type="InterPro" id="IPR000085">
    <property type="entry name" value="RuvA"/>
</dbReference>
<evidence type="ECO:0000256" key="5">
    <source>
        <dbReference type="ARBA" id="ARBA00023204"/>
    </source>
</evidence>
<proteinExistence type="inferred from homology"/>
<keyword evidence="2 6" id="KW-0227">DNA damage</keyword>
<comment type="caution">
    <text evidence="6">Lacks conserved residue(s) required for the propagation of feature annotation.</text>
</comment>
<evidence type="ECO:0000313" key="9">
    <source>
        <dbReference type="EMBL" id="GHO45434.1"/>
    </source>
</evidence>
<dbReference type="EMBL" id="BNJF01000001">
    <property type="protein sequence ID" value="GHO45434.1"/>
    <property type="molecule type" value="Genomic_DNA"/>
</dbReference>
<keyword evidence="4 6" id="KW-0233">DNA recombination</keyword>
<keyword evidence="9" id="KW-0378">Hydrolase</keyword>
<evidence type="ECO:0000259" key="8">
    <source>
        <dbReference type="Pfam" id="PF07499"/>
    </source>
</evidence>
<dbReference type="InterPro" id="IPR011114">
    <property type="entry name" value="RuvA_C"/>
</dbReference>
<comment type="caution">
    <text evidence="9">The sequence shown here is derived from an EMBL/GenBank/DDBJ whole genome shotgun (WGS) entry which is preliminary data.</text>
</comment>
<dbReference type="Gene3D" id="1.10.150.20">
    <property type="entry name" value="5' to 3' exonuclease, C-terminal subdomain"/>
    <property type="match status" value="1"/>
</dbReference>
<dbReference type="Gene3D" id="2.40.50.140">
    <property type="entry name" value="Nucleic acid-binding proteins"/>
    <property type="match status" value="1"/>
</dbReference>
<keyword evidence="1 6" id="KW-0963">Cytoplasm</keyword>
<gene>
    <name evidence="6 9" type="primary">ruvA</name>
    <name evidence="9" type="ORF">KSX_35970</name>
</gene>
<keyword evidence="9" id="KW-0347">Helicase</keyword>
<dbReference type="InterPro" id="IPR036267">
    <property type="entry name" value="RuvA_C_sf"/>
</dbReference>
<evidence type="ECO:0000256" key="1">
    <source>
        <dbReference type="ARBA" id="ARBA00022490"/>
    </source>
</evidence>
<dbReference type="CDD" id="cd14332">
    <property type="entry name" value="UBA_RuvA_C"/>
    <property type="match status" value="1"/>
</dbReference>
<comment type="subcellular location">
    <subcellularLocation>
        <location evidence="6">Cytoplasm</location>
    </subcellularLocation>
</comment>
<dbReference type="InterPro" id="IPR013849">
    <property type="entry name" value="DNA_helicase_Holl-junc_RuvA_I"/>
</dbReference>
<comment type="subunit">
    <text evidence="6">Homotetramer. Forms an RuvA(8)-RuvB(12)-Holliday junction (HJ) complex. HJ DNA is sandwiched between 2 RuvA tetramers; dsDNA enters through RuvA and exits via RuvB. An RuvB hexamer assembles on each DNA strand where it exits the tetramer. Each RuvB hexamer is contacted by two RuvA subunits (via domain III) on 2 adjacent RuvB subunits; this complex drives branch migration. In the full resolvosome a probable DNA-RuvA(4)-RuvB(12)-RuvC(2) complex forms which resolves the HJ.</text>
</comment>
<feature type="domain" description="DNA helicase Holliday junction RuvA type" evidence="7">
    <location>
        <begin position="18"/>
        <end position="79"/>
    </location>
</feature>
<dbReference type="Gene3D" id="1.10.8.10">
    <property type="entry name" value="DNA helicase RuvA subunit, C-terminal domain"/>
    <property type="match status" value="1"/>
</dbReference>
<dbReference type="NCBIfam" id="TIGR00084">
    <property type="entry name" value="ruvA"/>
    <property type="match status" value="1"/>
</dbReference>
<dbReference type="InterPro" id="IPR012340">
    <property type="entry name" value="NA-bd_OB-fold"/>
</dbReference>
<accession>A0A8J3HX81</accession>
<keyword evidence="10" id="KW-1185">Reference proteome</keyword>
<dbReference type="Pfam" id="PF07499">
    <property type="entry name" value="RuvA_C"/>
    <property type="match status" value="1"/>
</dbReference>
<dbReference type="GO" id="GO:0009379">
    <property type="term" value="C:Holliday junction helicase complex"/>
    <property type="evidence" value="ECO:0007669"/>
    <property type="project" value="InterPro"/>
</dbReference>
<comment type="similarity">
    <text evidence="6">Belongs to the RuvA family.</text>
</comment>
<dbReference type="InterPro" id="IPR010994">
    <property type="entry name" value="RuvA_2-like"/>
</dbReference>
<keyword evidence="3 6" id="KW-0238">DNA-binding</keyword>
<evidence type="ECO:0000256" key="6">
    <source>
        <dbReference type="HAMAP-Rule" id="MF_00031"/>
    </source>
</evidence>
<dbReference type="SUPFAM" id="SSF46929">
    <property type="entry name" value="DNA helicase RuvA subunit, C-terminal domain"/>
    <property type="match status" value="1"/>
</dbReference>
<dbReference type="AlphaFoldDB" id="A0A8J3HX81"/>
<feature type="region of interest" description="Domain I" evidence="6">
    <location>
        <begin position="18"/>
        <end position="81"/>
    </location>
</feature>
<evidence type="ECO:0000256" key="4">
    <source>
        <dbReference type="ARBA" id="ARBA00023172"/>
    </source>
</evidence>
<dbReference type="SUPFAM" id="SSF47781">
    <property type="entry name" value="RuvA domain 2-like"/>
    <property type="match status" value="1"/>
</dbReference>
<dbReference type="SUPFAM" id="SSF50249">
    <property type="entry name" value="Nucleic acid-binding proteins"/>
    <property type="match status" value="1"/>
</dbReference>
<dbReference type="GO" id="GO:0048476">
    <property type="term" value="C:Holliday junction resolvase complex"/>
    <property type="evidence" value="ECO:0007669"/>
    <property type="project" value="UniProtKB-UniRule"/>
</dbReference>
<feature type="domain" description="Holliday junction DNA helicase RuvA C-terminal" evidence="8">
    <location>
        <begin position="166"/>
        <end position="191"/>
    </location>
</feature>
<dbReference type="GO" id="GO:0000400">
    <property type="term" value="F:four-way junction DNA binding"/>
    <property type="evidence" value="ECO:0007669"/>
    <property type="project" value="UniProtKB-UniRule"/>
</dbReference>
<evidence type="ECO:0000256" key="2">
    <source>
        <dbReference type="ARBA" id="ARBA00022763"/>
    </source>
</evidence>
<name>A0A8J3HX81_9CHLR</name>
<dbReference type="GO" id="GO:0005737">
    <property type="term" value="C:cytoplasm"/>
    <property type="evidence" value="ECO:0007669"/>
    <property type="project" value="UniProtKB-SubCell"/>
</dbReference>
<dbReference type="Pfam" id="PF14520">
    <property type="entry name" value="HHH_5"/>
    <property type="match status" value="1"/>
</dbReference>
<evidence type="ECO:0000256" key="3">
    <source>
        <dbReference type="ARBA" id="ARBA00023125"/>
    </source>
</evidence>
<dbReference type="Proteomes" id="UP000612362">
    <property type="component" value="Unassembled WGS sequence"/>
</dbReference>